<feature type="region of interest" description="Disordered" evidence="1">
    <location>
        <begin position="76"/>
        <end position="111"/>
    </location>
</feature>
<organism evidence="2 3">
    <name type="scientific">Aspergillus sclerotialis</name>
    <dbReference type="NCBI Taxonomy" id="2070753"/>
    <lineage>
        <taxon>Eukaryota</taxon>
        <taxon>Fungi</taxon>
        <taxon>Dikarya</taxon>
        <taxon>Ascomycota</taxon>
        <taxon>Pezizomycotina</taxon>
        <taxon>Eurotiomycetes</taxon>
        <taxon>Eurotiomycetidae</taxon>
        <taxon>Eurotiales</taxon>
        <taxon>Aspergillaceae</taxon>
        <taxon>Aspergillus</taxon>
        <taxon>Aspergillus subgen. Polypaecilum</taxon>
    </lineage>
</organism>
<dbReference type="AlphaFoldDB" id="A0A3A2ZFW2"/>
<evidence type="ECO:0000256" key="1">
    <source>
        <dbReference type="SAM" id="MobiDB-lite"/>
    </source>
</evidence>
<sequence>MEYRGAEEARKNTSACFKRVGTIEEAEEFIESWKRAYADIWRWFIRRGLDNGWRPRDKKFNIELLFLREDGNEMKDNHEDIKIPGHKDNDDNELPKVEHLDIKDPKEEHQV</sequence>
<protein>
    <submittedName>
        <fullName evidence="2">Uncharacterized protein</fullName>
    </submittedName>
</protein>
<proteinExistence type="predicted"/>
<evidence type="ECO:0000313" key="3">
    <source>
        <dbReference type="Proteomes" id="UP000266188"/>
    </source>
</evidence>
<keyword evidence="3" id="KW-1185">Reference proteome</keyword>
<gene>
    <name evidence="2" type="ORF">PHISCL_05771</name>
</gene>
<dbReference type="Proteomes" id="UP000266188">
    <property type="component" value="Unassembled WGS sequence"/>
</dbReference>
<evidence type="ECO:0000313" key="2">
    <source>
        <dbReference type="EMBL" id="RJE21886.1"/>
    </source>
</evidence>
<dbReference type="OrthoDB" id="407198at2759"/>
<reference evidence="3" key="1">
    <citation type="submission" date="2017-02" db="EMBL/GenBank/DDBJ databases">
        <authorList>
            <person name="Tafer H."/>
            <person name="Lopandic K."/>
        </authorList>
    </citation>
    <scope>NUCLEOTIDE SEQUENCE [LARGE SCALE GENOMIC DNA]</scope>
    <source>
        <strain evidence="3">CBS 366.77</strain>
    </source>
</reference>
<comment type="caution">
    <text evidence="2">The sequence shown here is derived from an EMBL/GenBank/DDBJ whole genome shotgun (WGS) entry which is preliminary data.</text>
</comment>
<name>A0A3A2ZFW2_9EURO</name>
<dbReference type="STRING" id="2070753.A0A3A2ZFW2"/>
<dbReference type="EMBL" id="MVGC01000199">
    <property type="protein sequence ID" value="RJE21886.1"/>
    <property type="molecule type" value="Genomic_DNA"/>
</dbReference>
<accession>A0A3A2ZFW2</accession>